<evidence type="ECO:0000313" key="2">
    <source>
        <dbReference type="Proteomes" id="UP001295684"/>
    </source>
</evidence>
<comment type="caution">
    <text evidence="1">The sequence shown here is derived from an EMBL/GenBank/DDBJ whole genome shotgun (WGS) entry which is preliminary data.</text>
</comment>
<evidence type="ECO:0000313" key="1">
    <source>
        <dbReference type="EMBL" id="CAI2375720.1"/>
    </source>
</evidence>
<proteinExistence type="predicted"/>
<reference evidence="1" key="1">
    <citation type="submission" date="2023-07" db="EMBL/GenBank/DDBJ databases">
        <authorList>
            <consortium name="AG Swart"/>
            <person name="Singh M."/>
            <person name="Singh A."/>
            <person name="Seah K."/>
            <person name="Emmerich C."/>
        </authorList>
    </citation>
    <scope>NUCLEOTIDE SEQUENCE</scope>
    <source>
        <strain evidence="1">DP1</strain>
    </source>
</reference>
<name>A0AAD1XN41_EUPCR</name>
<dbReference type="EMBL" id="CAMPGE010017215">
    <property type="protein sequence ID" value="CAI2375720.1"/>
    <property type="molecule type" value="Genomic_DNA"/>
</dbReference>
<gene>
    <name evidence="1" type="ORF">ECRASSUSDP1_LOCUS17084</name>
</gene>
<dbReference type="Proteomes" id="UP001295684">
    <property type="component" value="Unassembled WGS sequence"/>
</dbReference>
<sequence>MLTLNFLIFWAVYLCRTSFQISCIQVFKCFSFVSITVFCSHLSPRKLYFDLCC</sequence>
<accession>A0AAD1XN41</accession>
<keyword evidence="2" id="KW-1185">Reference proteome</keyword>
<organism evidence="1 2">
    <name type="scientific">Euplotes crassus</name>
    <dbReference type="NCBI Taxonomy" id="5936"/>
    <lineage>
        <taxon>Eukaryota</taxon>
        <taxon>Sar</taxon>
        <taxon>Alveolata</taxon>
        <taxon>Ciliophora</taxon>
        <taxon>Intramacronucleata</taxon>
        <taxon>Spirotrichea</taxon>
        <taxon>Hypotrichia</taxon>
        <taxon>Euplotida</taxon>
        <taxon>Euplotidae</taxon>
        <taxon>Moneuplotes</taxon>
    </lineage>
</organism>
<dbReference type="AlphaFoldDB" id="A0AAD1XN41"/>
<protein>
    <submittedName>
        <fullName evidence="1">Uncharacterized protein</fullName>
    </submittedName>
</protein>